<dbReference type="Pfam" id="PF21075">
    <property type="entry name" value="GDH_ACT1"/>
    <property type="match status" value="1"/>
</dbReference>
<name>A0A239MSR2_9ACTN</name>
<keyword evidence="3" id="KW-1185">Reference proteome</keyword>
<evidence type="ECO:0000313" key="2">
    <source>
        <dbReference type="EMBL" id="SNT45786.1"/>
    </source>
</evidence>
<evidence type="ECO:0000313" key="3">
    <source>
        <dbReference type="Proteomes" id="UP000198280"/>
    </source>
</evidence>
<feature type="domain" description="NAD-glutamate dehydrogenase N-terminal ACT1" evidence="1">
    <location>
        <begin position="2"/>
        <end position="57"/>
    </location>
</feature>
<dbReference type="EMBL" id="FZOF01000027">
    <property type="protein sequence ID" value="SNT45786.1"/>
    <property type="molecule type" value="Genomic_DNA"/>
</dbReference>
<accession>A0A239MSR2</accession>
<protein>
    <submittedName>
        <fullName evidence="2">Glutamate dehydrogenase</fullName>
    </submittedName>
</protein>
<dbReference type="InterPro" id="IPR024727">
    <property type="entry name" value="NAD_Glu_DH_N_ACT1"/>
</dbReference>
<dbReference type="Proteomes" id="UP000198280">
    <property type="component" value="Unassembled WGS sequence"/>
</dbReference>
<gene>
    <name evidence="2" type="ORF">SAMN05216252_12735</name>
</gene>
<dbReference type="AlphaFoldDB" id="A0A239MSR2"/>
<evidence type="ECO:0000259" key="1">
    <source>
        <dbReference type="Pfam" id="PF21075"/>
    </source>
</evidence>
<proteinExistence type="predicted"/>
<sequence length="79" mass="8931">MSRTVVEVVTDDMLFPVDSVTNELSRQDRAIHVVVHPQMLVRRDVTGKQLEVLDAARSATCRTTCWSSPGSTWRTTERT</sequence>
<organism evidence="2 3">
    <name type="scientific">Actinacidiphila glaucinigra</name>
    <dbReference type="NCBI Taxonomy" id="235986"/>
    <lineage>
        <taxon>Bacteria</taxon>
        <taxon>Bacillati</taxon>
        <taxon>Actinomycetota</taxon>
        <taxon>Actinomycetes</taxon>
        <taxon>Kitasatosporales</taxon>
        <taxon>Streptomycetaceae</taxon>
        <taxon>Actinacidiphila</taxon>
    </lineage>
</organism>
<reference evidence="2 3" key="1">
    <citation type="submission" date="2017-06" db="EMBL/GenBank/DDBJ databases">
        <authorList>
            <person name="Kim H.J."/>
            <person name="Triplett B.A."/>
        </authorList>
    </citation>
    <scope>NUCLEOTIDE SEQUENCE [LARGE SCALE GENOMIC DNA]</scope>
    <source>
        <strain evidence="2 3">CGMCC 4.1858</strain>
    </source>
</reference>